<accession>A0ABR1S691</accession>
<dbReference type="EMBL" id="JAQQWI010000007">
    <property type="protein sequence ID" value="KAK8027367.1"/>
    <property type="molecule type" value="Genomic_DNA"/>
</dbReference>
<feature type="region of interest" description="Disordered" evidence="7">
    <location>
        <begin position="139"/>
        <end position="158"/>
    </location>
</feature>
<evidence type="ECO:0000256" key="6">
    <source>
        <dbReference type="ARBA" id="ARBA00023180"/>
    </source>
</evidence>
<dbReference type="PROSITE" id="PS51212">
    <property type="entry name" value="WSC"/>
    <property type="match status" value="1"/>
</dbReference>
<evidence type="ECO:0000256" key="1">
    <source>
        <dbReference type="ARBA" id="ARBA00004167"/>
    </source>
</evidence>
<dbReference type="InterPro" id="IPR051836">
    <property type="entry name" value="Kremen_rcpt"/>
</dbReference>
<evidence type="ECO:0000256" key="3">
    <source>
        <dbReference type="ARBA" id="ARBA00022729"/>
    </source>
</evidence>
<evidence type="ECO:0000313" key="11">
    <source>
        <dbReference type="EMBL" id="KAK8027367.1"/>
    </source>
</evidence>
<reference evidence="11 12" key="1">
    <citation type="submission" date="2023-01" db="EMBL/GenBank/DDBJ databases">
        <title>Analysis of 21 Apiospora genomes using comparative genomics revels a genus with tremendous synthesis potential of carbohydrate active enzymes and secondary metabolites.</title>
        <authorList>
            <person name="Sorensen T."/>
        </authorList>
    </citation>
    <scope>NUCLEOTIDE SEQUENCE [LARGE SCALE GENOMIC DNA]</scope>
    <source>
        <strain evidence="11 12">CBS 20057</strain>
    </source>
</reference>
<dbReference type="PANTHER" id="PTHR24269:SF16">
    <property type="entry name" value="PROTEIN SLG1"/>
    <property type="match status" value="1"/>
</dbReference>
<feature type="signal peptide" evidence="9">
    <location>
        <begin position="1"/>
        <end position="28"/>
    </location>
</feature>
<protein>
    <submittedName>
        <fullName evidence="11">WSC domain-containing protein</fullName>
    </submittedName>
</protein>
<name>A0ABR1S691_9PEZI</name>
<feature type="chain" id="PRO_5047128359" evidence="9">
    <location>
        <begin position="29"/>
        <end position="186"/>
    </location>
</feature>
<keyword evidence="2 8" id="KW-0812">Transmembrane</keyword>
<feature type="transmembrane region" description="Helical" evidence="8">
    <location>
        <begin position="162"/>
        <end position="185"/>
    </location>
</feature>
<evidence type="ECO:0000259" key="10">
    <source>
        <dbReference type="PROSITE" id="PS51212"/>
    </source>
</evidence>
<dbReference type="InterPro" id="IPR002889">
    <property type="entry name" value="WSC_carb-bd"/>
</dbReference>
<evidence type="ECO:0000256" key="8">
    <source>
        <dbReference type="SAM" id="Phobius"/>
    </source>
</evidence>
<keyword evidence="4 8" id="KW-1133">Transmembrane helix</keyword>
<proteinExistence type="predicted"/>
<evidence type="ECO:0000256" key="4">
    <source>
        <dbReference type="ARBA" id="ARBA00022989"/>
    </source>
</evidence>
<dbReference type="SMART" id="SM00321">
    <property type="entry name" value="WSC"/>
    <property type="match status" value="1"/>
</dbReference>
<dbReference type="Pfam" id="PF01822">
    <property type="entry name" value="WSC"/>
    <property type="match status" value="1"/>
</dbReference>
<feature type="domain" description="WSC" evidence="10">
    <location>
        <begin position="39"/>
        <end position="136"/>
    </location>
</feature>
<evidence type="ECO:0000256" key="9">
    <source>
        <dbReference type="SAM" id="SignalP"/>
    </source>
</evidence>
<dbReference type="Proteomes" id="UP001396898">
    <property type="component" value="Unassembled WGS sequence"/>
</dbReference>
<dbReference type="PANTHER" id="PTHR24269">
    <property type="entry name" value="KREMEN PROTEIN"/>
    <property type="match status" value="1"/>
</dbReference>
<keyword evidence="12" id="KW-1185">Reference proteome</keyword>
<keyword evidence="5 8" id="KW-0472">Membrane</keyword>
<sequence length="186" mass="19726">MAAMKTSRMAISLVTIMMLALYSSTAVASDLAIFNGSSKYVYGGCFSETQGLNGSTSRTLKDQSDVKPDSMTVPMCLDFCDKYKFAGLEWSRECWCGNEINLRSTKRNDSDCDMACPANKNMSCGGNLRLSIYNSTVTSSASSTSSTPTRSPTSTTSSTSSAAALAASVIWAILFARGMALSLAAL</sequence>
<comment type="subcellular location">
    <subcellularLocation>
        <location evidence="1">Membrane</location>
        <topology evidence="1">Single-pass membrane protein</topology>
    </subcellularLocation>
</comment>
<evidence type="ECO:0000256" key="5">
    <source>
        <dbReference type="ARBA" id="ARBA00023136"/>
    </source>
</evidence>
<comment type="caution">
    <text evidence="11">The sequence shown here is derived from an EMBL/GenBank/DDBJ whole genome shotgun (WGS) entry which is preliminary data.</text>
</comment>
<keyword evidence="6" id="KW-0325">Glycoprotein</keyword>
<keyword evidence="3 9" id="KW-0732">Signal</keyword>
<gene>
    <name evidence="11" type="ORF">PG991_004423</name>
</gene>
<evidence type="ECO:0000313" key="12">
    <source>
        <dbReference type="Proteomes" id="UP001396898"/>
    </source>
</evidence>
<evidence type="ECO:0000256" key="7">
    <source>
        <dbReference type="SAM" id="MobiDB-lite"/>
    </source>
</evidence>
<organism evidence="11 12">
    <name type="scientific">Apiospora marii</name>
    <dbReference type="NCBI Taxonomy" id="335849"/>
    <lineage>
        <taxon>Eukaryota</taxon>
        <taxon>Fungi</taxon>
        <taxon>Dikarya</taxon>
        <taxon>Ascomycota</taxon>
        <taxon>Pezizomycotina</taxon>
        <taxon>Sordariomycetes</taxon>
        <taxon>Xylariomycetidae</taxon>
        <taxon>Amphisphaeriales</taxon>
        <taxon>Apiosporaceae</taxon>
        <taxon>Apiospora</taxon>
    </lineage>
</organism>
<evidence type="ECO:0000256" key="2">
    <source>
        <dbReference type="ARBA" id="ARBA00022692"/>
    </source>
</evidence>